<dbReference type="PROSITE" id="PS50003">
    <property type="entry name" value="PH_DOMAIN"/>
    <property type="match status" value="1"/>
</dbReference>
<keyword evidence="3" id="KW-1185">Reference proteome</keyword>
<gene>
    <name evidence="4" type="primary">LOC106475187</name>
</gene>
<feature type="domain" description="PH" evidence="2">
    <location>
        <begin position="1"/>
        <end position="20"/>
    </location>
</feature>
<dbReference type="InterPro" id="IPR001849">
    <property type="entry name" value="PH_domain"/>
</dbReference>
<protein>
    <submittedName>
        <fullName evidence="4">Uncharacterized protein LOC106475187</fullName>
    </submittedName>
</protein>
<evidence type="ECO:0000313" key="4">
    <source>
        <dbReference type="RefSeq" id="XP_013791337.1"/>
    </source>
</evidence>
<dbReference type="GeneID" id="106475187"/>
<name>A0ABM1BYZ7_LIMPO</name>
<dbReference type="Proteomes" id="UP000694941">
    <property type="component" value="Unplaced"/>
</dbReference>
<proteinExistence type="predicted"/>
<evidence type="ECO:0000259" key="2">
    <source>
        <dbReference type="PROSITE" id="PS50003"/>
    </source>
</evidence>
<feature type="non-terminal residue" evidence="4">
    <location>
        <position position="1"/>
    </location>
</feature>
<accession>A0ABM1BYZ7</accession>
<feature type="region of interest" description="Disordered" evidence="1">
    <location>
        <begin position="165"/>
        <end position="196"/>
    </location>
</feature>
<evidence type="ECO:0000256" key="1">
    <source>
        <dbReference type="SAM" id="MobiDB-lite"/>
    </source>
</evidence>
<evidence type="ECO:0000313" key="3">
    <source>
        <dbReference type="Proteomes" id="UP000694941"/>
    </source>
</evidence>
<organism evidence="3 4">
    <name type="scientific">Limulus polyphemus</name>
    <name type="common">Atlantic horseshoe crab</name>
    <dbReference type="NCBI Taxonomy" id="6850"/>
    <lineage>
        <taxon>Eukaryota</taxon>
        <taxon>Metazoa</taxon>
        <taxon>Ecdysozoa</taxon>
        <taxon>Arthropoda</taxon>
        <taxon>Chelicerata</taxon>
        <taxon>Merostomata</taxon>
        <taxon>Xiphosura</taxon>
        <taxon>Limulidae</taxon>
        <taxon>Limulus</taxon>
    </lineage>
</organism>
<feature type="compositionally biased region" description="Polar residues" evidence="1">
    <location>
        <begin position="165"/>
        <end position="181"/>
    </location>
</feature>
<sequence>AAVDNETRDLWVEALQKLIGPAEVSGPMNAQRISAPRLSRLFESPNPKKIYEEDKTRDGDKSQLCCDEEKKEAFIDHISETRSLLKNDSDNTKECNSHFLFSEDDCVINSPGFEHTHNLSIIRSTLPQEKQRLLASEATHTTNFTIPHDGKETCNNYPTNLHNDTIGSKVSTRNSSLQTAGRQELSEYTSSEQSQYEETAIIPEIHTKHVTEETRYSTSSDMSHVKQTCDADVPDNLSLLVLTGDTPKSLSPVSSLSDTADSYAVEELKNFITSLGESQEIEESLLGKSTAINSMKSFLDNMNREENVSS</sequence>
<feature type="compositionally biased region" description="Low complexity" evidence="1">
    <location>
        <begin position="186"/>
        <end position="196"/>
    </location>
</feature>
<dbReference type="RefSeq" id="XP_013791337.1">
    <property type="nucleotide sequence ID" value="XM_013935883.2"/>
</dbReference>
<reference evidence="4" key="1">
    <citation type="submission" date="2025-08" db="UniProtKB">
        <authorList>
            <consortium name="RefSeq"/>
        </authorList>
    </citation>
    <scope>IDENTIFICATION</scope>
    <source>
        <tissue evidence="4">Muscle</tissue>
    </source>
</reference>